<dbReference type="InterPro" id="IPR015840">
    <property type="entry name" value="DNA_MeTrfase_ParB"/>
</dbReference>
<keyword evidence="2" id="KW-0489">Methyltransferase</keyword>
<reference evidence="5" key="1">
    <citation type="journal article" date="2015" name="Nature">
        <title>Complex archaea that bridge the gap between prokaryotes and eukaryotes.</title>
        <authorList>
            <person name="Spang A."/>
            <person name="Saw J.H."/>
            <person name="Jorgensen S.L."/>
            <person name="Zaremba-Niedzwiedzka K."/>
            <person name="Martijn J."/>
            <person name="Lind A.E."/>
            <person name="van Eijk R."/>
            <person name="Schleper C."/>
            <person name="Guy L."/>
            <person name="Ettema T.J."/>
        </authorList>
    </citation>
    <scope>NUCLEOTIDE SEQUENCE</scope>
</reference>
<dbReference type="GO" id="GO:0003677">
    <property type="term" value="F:DNA binding"/>
    <property type="evidence" value="ECO:0007669"/>
    <property type="project" value="InterPro"/>
</dbReference>
<keyword evidence="3" id="KW-0808">Transferase</keyword>
<dbReference type="InterPro" id="IPR003115">
    <property type="entry name" value="ParB_N"/>
</dbReference>
<dbReference type="PROSITE" id="PS00092">
    <property type="entry name" value="N6_MTASE"/>
    <property type="match status" value="1"/>
</dbReference>
<dbReference type="SMART" id="SM00470">
    <property type="entry name" value="ParB"/>
    <property type="match status" value="1"/>
</dbReference>
<evidence type="ECO:0000256" key="1">
    <source>
        <dbReference type="ARBA" id="ARBA00006594"/>
    </source>
</evidence>
<evidence type="ECO:0000256" key="3">
    <source>
        <dbReference type="ARBA" id="ARBA00022679"/>
    </source>
</evidence>
<protein>
    <recommendedName>
        <fullName evidence="4">ParB-like N-terminal domain-containing protein</fullName>
    </recommendedName>
</protein>
<dbReference type="PIRSF" id="PIRSF036758">
    <property type="entry name" value="Aden_M_ParB"/>
    <property type="match status" value="1"/>
</dbReference>
<dbReference type="EMBL" id="LAZR01000768">
    <property type="protein sequence ID" value="KKN58290.1"/>
    <property type="molecule type" value="Genomic_DNA"/>
</dbReference>
<evidence type="ECO:0000259" key="4">
    <source>
        <dbReference type="SMART" id="SM00470"/>
    </source>
</evidence>
<name>A0A0F9RP55_9ZZZZ</name>
<gene>
    <name evidence="5" type="ORF">LCGC14_0553700</name>
</gene>
<dbReference type="InterPro" id="IPR036086">
    <property type="entry name" value="ParB/Sulfiredoxin_sf"/>
</dbReference>
<comment type="caution">
    <text evidence="5">The sequence shown here is derived from an EMBL/GenBank/DDBJ whole genome shotgun (WGS) entry which is preliminary data.</text>
</comment>
<dbReference type="GO" id="GO:0005694">
    <property type="term" value="C:chromosome"/>
    <property type="evidence" value="ECO:0007669"/>
    <property type="project" value="TreeGrafter"/>
</dbReference>
<dbReference type="InterPro" id="IPR001091">
    <property type="entry name" value="RM_Methyltransferase"/>
</dbReference>
<dbReference type="GO" id="GO:0032259">
    <property type="term" value="P:methylation"/>
    <property type="evidence" value="ECO:0007669"/>
    <property type="project" value="UniProtKB-KW"/>
</dbReference>
<dbReference type="Gene3D" id="3.40.50.150">
    <property type="entry name" value="Vaccinia Virus protein VP39"/>
    <property type="match status" value="1"/>
</dbReference>
<dbReference type="InterPro" id="IPR050336">
    <property type="entry name" value="Chromosome_partition/occlusion"/>
</dbReference>
<dbReference type="GO" id="GO:0008170">
    <property type="term" value="F:N-methyltransferase activity"/>
    <property type="evidence" value="ECO:0007669"/>
    <property type="project" value="InterPro"/>
</dbReference>
<dbReference type="InterPro" id="IPR029063">
    <property type="entry name" value="SAM-dependent_MTases_sf"/>
</dbReference>
<comment type="similarity">
    <text evidence="1">Belongs to the N(4)/N(6)-methyltransferase family.</text>
</comment>
<evidence type="ECO:0000256" key="2">
    <source>
        <dbReference type="ARBA" id="ARBA00022603"/>
    </source>
</evidence>
<dbReference type="Gene3D" id="3.90.1530.10">
    <property type="entry name" value="Conserved hypothetical protein from pyrococcus furiosus pfu- 392566-001, ParB domain"/>
    <property type="match status" value="1"/>
</dbReference>
<organism evidence="5">
    <name type="scientific">marine sediment metagenome</name>
    <dbReference type="NCBI Taxonomy" id="412755"/>
    <lineage>
        <taxon>unclassified sequences</taxon>
        <taxon>metagenomes</taxon>
        <taxon>ecological metagenomes</taxon>
    </lineage>
</organism>
<dbReference type="AlphaFoldDB" id="A0A0F9RP55"/>
<dbReference type="GO" id="GO:0007059">
    <property type="term" value="P:chromosome segregation"/>
    <property type="evidence" value="ECO:0007669"/>
    <property type="project" value="TreeGrafter"/>
</dbReference>
<dbReference type="InterPro" id="IPR002052">
    <property type="entry name" value="DNA_methylase_N6_adenine_CS"/>
</dbReference>
<dbReference type="Pfam" id="PF01555">
    <property type="entry name" value="N6_N4_Mtase"/>
    <property type="match status" value="1"/>
</dbReference>
<proteinExistence type="inferred from homology"/>
<dbReference type="InterPro" id="IPR002941">
    <property type="entry name" value="DNA_methylase_N4/N6"/>
</dbReference>
<dbReference type="SUPFAM" id="SSF53335">
    <property type="entry name" value="S-adenosyl-L-methionine-dependent methyltransferases"/>
    <property type="match status" value="1"/>
</dbReference>
<sequence>MSQLKIEYVPIGQLKPFEGNPRKNDESVDAVIKSIEAFGYTNPILARRANNEIIAGHTRVKALLKMGKKKAPVIFLDLDETDARVYSIFDNKSVENAEWDFPKLADLLVEFDQLNVDLDLTGFSLDEIEEIAPETFGQPQRDDDDVIPESPPPVCKEGDLWILGNHRLLCSDCRLQANVERLMGGVKADMVFTDPPYGVAVNQGTKEDLKKRNRRTDGKIVQNDDLVGEKLRIFLLTVFGLYYNNIKAGAVIYVCHAEGLGMDVIFRTAFAESGFKPAEIIIWAKDQFAFGRQDYHWRHEPIIYGWKIGAAHYFTDDHTQDTVWEIPRPKQSKEHPTMKPIALCAKGIGNSSKRNQTVLDFFLGSGTTLIACEKLNRRCYGMEIDEHYCDVIIKRWKDYTGKKAELDETHTSTD</sequence>
<dbReference type="PANTHER" id="PTHR33375:SF1">
    <property type="entry name" value="CHROMOSOME-PARTITIONING PROTEIN PARB-RELATED"/>
    <property type="match status" value="1"/>
</dbReference>
<evidence type="ECO:0000313" key="5">
    <source>
        <dbReference type="EMBL" id="KKN58290.1"/>
    </source>
</evidence>
<dbReference type="SUPFAM" id="SSF110849">
    <property type="entry name" value="ParB/Sulfiredoxin"/>
    <property type="match status" value="1"/>
</dbReference>
<dbReference type="PRINTS" id="PR00508">
    <property type="entry name" value="S21N4MTFRASE"/>
</dbReference>
<accession>A0A0F9RP55</accession>
<dbReference type="PANTHER" id="PTHR33375">
    <property type="entry name" value="CHROMOSOME-PARTITIONING PROTEIN PARB-RELATED"/>
    <property type="match status" value="1"/>
</dbReference>
<dbReference type="Pfam" id="PF02195">
    <property type="entry name" value="ParB_N"/>
    <property type="match status" value="1"/>
</dbReference>
<feature type="domain" description="ParB-like N-terminal" evidence="4">
    <location>
        <begin position="7"/>
        <end position="92"/>
    </location>
</feature>